<dbReference type="AlphaFoldDB" id="A0A8J3TET9"/>
<reference evidence="2" key="1">
    <citation type="submission" date="2021-01" db="EMBL/GenBank/DDBJ databases">
        <title>Whole genome shotgun sequence of Planosporangium mesophilum NBRC 109066.</title>
        <authorList>
            <person name="Komaki H."/>
            <person name="Tamura T."/>
        </authorList>
    </citation>
    <scope>NUCLEOTIDE SEQUENCE</scope>
    <source>
        <strain evidence="2">NBRC 109066</strain>
    </source>
</reference>
<sequence length="245" mass="26937">MRSPIIAGTFRRRGLILGAAIVASIAWFLISGQAEWRIWEMVPFVALLAGLAWGAWSRRRRPEAFVVDSGTPAFGTGLSSADVYWAFAMLLVEANLAARERSSWVSGPGWFAAAVSLWCLGVLVAALVLLRFQGVQLRPAGLVVSRLFGTLIVPWEALAPGYPVPMPAKADSMPLTYVRPELVRHRGLTIGRRWVHIPEIHAGFLAAAIRYYVAHPQDRAAIGTETEHDRLLRALTARPPSEHET</sequence>
<dbReference type="EMBL" id="BOON01000046">
    <property type="protein sequence ID" value="GII25153.1"/>
    <property type="molecule type" value="Genomic_DNA"/>
</dbReference>
<evidence type="ECO:0000256" key="1">
    <source>
        <dbReference type="SAM" id="Phobius"/>
    </source>
</evidence>
<dbReference type="Proteomes" id="UP000599074">
    <property type="component" value="Unassembled WGS sequence"/>
</dbReference>
<keyword evidence="1" id="KW-0812">Transmembrane</keyword>
<feature type="transmembrane region" description="Helical" evidence="1">
    <location>
        <begin position="36"/>
        <end position="56"/>
    </location>
</feature>
<feature type="transmembrane region" description="Helical" evidence="1">
    <location>
        <begin position="77"/>
        <end position="98"/>
    </location>
</feature>
<feature type="transmembrane region" description="Helical" evidence="1">
    <location>
        <begin position="12"/>
        <end position="30"/>
    </location>
</feature>
<keyword evidence="3" id="KW-1185">Reference proteome</keyword>
<evidence type="ECO:0000313" key="3">
    <source>
        <dbReference type="Proteomes" id="UP000599074"/>
    </source>
</evidence>
<keyword evidence="1" id="KW-0472">Membrane</keyword>
<feature type="transmembrane region" description="Helical" evidence="1">
    <location>
        <begin position="110"/>
        <end position="130"/>
    </location>
</feature>
<evidence type="ECO:0000313" key="2">
    <source>
        <dbReference type="EMBL" id="GII25153.1"/>
    </source>
</evidence>
<protein>
    <submittedName>
        <fullName evidence="2">Uncharacterized protein</fullName>
    </submittedName>
</protein>
<organism evidence="2 3">
    <name type="scientific">Planosporangium mesophilum</name>
    <dbReference type="NCBI Taxonomy" id="689768"/>
    <lineage>
        <taxon>Bacteria</taxon>
        <taxon>Bacillati</taxon>
        <taxon>Actinomycetota</taxon>
        <taxon>Actinomycetes</taxon>
        <taxon>Micromonosporales</taxon>
        <taxon>Micromonosporaceae</taxon>
        <taxon>Planosporangium</taxon>
    </lineage>
</organism>
<accession>A0A8J3TET9</accession>
<name>A0A8J3TET9_9ACTN</name>
<keyword evidence="1" id="KW-1133">Transmembrane helix</keyword>
<gene>
    <name evidence="2" type="ORF">Pme01_47500</name>
</gene>
<comment type="caution">
    <text evidence="2">The sequence shown here is derived from an EMBL/GenBank/DDBJ whole genome shotgun (WGS) entry which is preliminary data.</text>
</comment>
<proteinExistence type="predicted"/>
<dbReference type="RefSeq" id="WP_168117901.1">
    <property type="nucleotide sequence ID" value="NZ_BOON01000046.1"/>
</dbReference>